<dbReference type="RefSeq" id="WP_380895445.1">
    <property type="nucleotide sequence ID" value="NZ_JBHTKY010000008.1"/>
</dbReference>
<dbReference type="Pfam" id="PF00472">
    <property type="entry name" value="RF-1"/>
    <property type="match status" value="1"/>
</dbReference>
<dbReference type="GO" id="GO:0004045">
    <property type="term" value="F:peptidyl-tRNA hydrolase activity"/>
    <property type="evidence" value="ECO:0007669"/>
    <property type="project" value="UniProtKB-EC"/>
</dbReference>
<proteinExistence type="predicted"/>
<dbReference type="PANTHER" id="PTHR47814:SF1">
    <property type="entry name" value="PEPTIDYL-TRNA HYDROLASE ARFB"/>
    <property type="match status" value="1"/>
</dbReference>
<dbReference type="PANTHER" id="PTHR47814">
    <property type="entry name" value="PEPTIDYL-TRNA HYDROLASE ARFB"/>
    <property type="match status" value="1"/>
</dbReference>
<keyword evidence="2" id="KW-0378">Hydrolase</keyword>
<dbReference type="Proteomes" id="UP001597205">
    <property type="component" value="Unassembled WGS sequence"/>
</dbReference>
<accession>A0ABW3RK32</accession>
<feature type="domain" description="Prokaryotic-type class I peptide chain release factors" evidence="1">
    <location>
        <begin position="27"/>
        <end position="43"/>
    </location>
</feature>
<dbReference type="EC" id="3.1.1.29" evidence="2"/>
<evidence type="ECO:0000313" key="2">
    <source>
        <dbReference type="EMBL" id="MFD1165423.1"/>
    </source>
</evidence>
<evidence type="ECO:0000259" key="1">
    <source>
        <dbReference type="PROSITE" id="PS00745"/>
    </source>
</evidence>
<dbReference type="EMBL" id="JBHTKY010000008">
    <property type="protein sequence ID" value="MFD1165423.1"/>
    <property type="molecule type" value="Genomic_DNA"/>
</dbReference>
<name>A0ABW3RK32_9SPHI</name>
<organism evidence="2 3">
    <name type="scientific">Sphingobacterium daejeonense</name>
    <dbReference type="NCBI Taxonomy" id="371142"/>
    <lineage>
        <taxon>Bacteria</taxon>
        <taxon>Pseudomonadati</taxon>
        <taxon>Bacteroidota</taxon>
        <taxon>Sphingobacteriia</taxon>
        <taxon>Sphingobacteriales</taxon>
        <taxon>Sphingobacteriaceae</taxon>
        <taxon>Sphingobacterium</taxon>
    </lineage>
</organism>
<evidence type="ECO:0000313" key="3">
    <source>
        <dbReference type="Proteomes" id="UP001597205"/>
    </source>
</evidence>
<reference evidence="3" key="1">
    <citation type="journal article" date="2019" name="Int. J. Syst. Evol. Microbiol.">
        <title>The Global Catalogue of Microorganisms (GCM) 10K type strain sequencing project: providing services to taxonomists for standard genome sequencing and annotation.</title>
        <authorList>
            <consortium name="The Broad Institute Genomics Platform"/>
            <consortium name="The Broad Institute Genome Sequencing Center for Infectious Disease"/>
            <person name="Wu L."/>
            <person name="Ma J."/>
        </authorList>
    </citation>
    <scope>NUCLEOTIDE SEQUENCE [LARGE SCALE GENOMIC DNA]</scope>
    <source>
        <strain evidence="3">CCUG 52468</strain>
    </source>
</reference>
<dbReference type="NCBIfam" id="NF006718">
    <property type="entry name" value="PRK09256.1"/>
    <property type="match status" value="1"/>
</dbReference>
<dbReference type="Gene3D" id="3.30.160.20">
    <property type="match status" value="1"/>
</dbReference>
<comment type="caution">
    <text evidence="2">The sequence shown here is derived from an EMBL/GenBank/DDBJ whole genome shotgun (WGS) entry which is preliminary data.</text>
</comment>
<dbReference type="InterPro" id="IPR000352">
    <property type="entry name" value="Pep_chain_release_fac_I"/>
</dbReference>
<protein>
    <submittedName>
        <fullName evidence="2">Alternative ribosome rescue aminoacyl-tRNA hydrolase ArfB</fullName>
        <ecNumber evidence="2">3.1.1.29</ecNumber>
    </submittedName>
</protein>
<sequence>MEKIVILLQMRVNKELLIQELSFKTSRSGGKGGQNVNKVSSKVMLNWDVANSQAFDAEQKDLIAERLSNRISKEGLLQLDSSIDRSQLKNKELVTERFFNLIEDALKVDAKRIPTKTPKSVILDRLDRKKKQSSKKANRQWKFDD</sequence>
<gene>
    <name evidence="2" type="primary">arfB</name>
    <name evidence="2" type="ORF">ACFQ2C_07390</name>
</gene>
<keyword evidence="3" id="KW-1185">Reference proteome</keyword>
<dbReference type="PROSITE" id="PS00745">
    <property type="entry name" value="RF_PROK_I"/>
    <property type="match status" value="1"/>
</dbReference>
<dbReference type="SUPFAM" id="SSF110916">
    <property type="entry name" value="Peptidyl-tRNA hydrolase domain-like"/>
    <property type="match status" value="1"/>
</dbReference>